<dbReference type="Proteomes" id="UP000692954">
    <property type="component" value="Unassembled WGS sequence"/>
</dbReference>
<evidence type="ECO:0000313" key="1">
    <source>
        <dbReference type="EMBL" id="CAD8086255.1"/>
    </source>
</evidence>
<name>A0A8S1NB78_9CILI</name>
<evidence type="ECO:0000313" key="2">
    <source>
        <dbReference type="Proteomes" id="UP000692954"/>
    </source>
</evidence>
<sequence>MKIANFISRLQKSIYQFSQINAKLAIVVFTNGQRDENFKQRFPGAKQIFQFDEQQKEREVKIIEDQREIIKFNDSSYLGSYVNKIFKNPKQTATRFHFAQVEFLNKDYWYHLYEIIGTMDIEQSMIEIRIKQDVLKECLEFQLENLEQYRGLFVQKIVNIGIISQFQISLKSYQTENDQTEVFTLNCLNSKEDSFYWGLRKLLYKSDGKIYEQVAQRAMNKKPQEIVGEVYPQLE</sequence>
<protein>
    <submittedName>
        <fullName evidence="1">Uncharacterized protein</fullName>
    </submittedName>
</protein>
<gene>
    <name evidence="1" type="ORF">PSON_ATCC_30995.1.T0490271</name>
</gene>
<reference evidence="1" key="1">
    <citation type="submission" date="2021-01" db="EMBL/GenBank/DDBJ databases">
        <authorList>
            <consortium name="Genoscope - CEA"/>
            <person name="William W."/>
        </authorList>
    </citation>
    <scope>NUCLEOTIDE SEQUENCE</scope>
</reference>
<accession>A0A8S1NB78</accession>
<dbReference type="EMBL" id="CAJJDN010000049">
    <property type="protein sequence ID" value="CAD8086255.1"/>
    <property type="molecule type" value="Genomic_DNA"/>
</dbReference>
<dbReference type="AlphaFoldDB" id="A0A8S1NB78"/>
<comment type="caution">
    <text evidence="1">The sequence shown here is derived from an EMBL/GenBank/DDBJ whole genome shotgun (WGS) entry which is preliminary data.</text>
</comment>
<keyword evidence="2" id="KW-1185">Reference proteome</keyword>
<proteinExistence type="predicted"/>
<organism evidence="1 2">
    <name type="scientific">Paramecium sonneborni</name>
    <dbReference type="NCBI Taxonomy" id="65129"/>
    <lineage>
        <taxon>Eukaryota</taxon>
        <taxon>Sar</taxon>
        <taxon>Alveolata</taxon>
        <taxon>Ciliophora</taxon>
        <taxon>Intramacronucleata</taxon>
        <taxon>Oligohymenophorea</taxon>
        <taxon>Peniculida</taxon>
        <taxon>Parameciidae</taxon>
        <taxon>Paramecium</taxon>
    </lineage>
</organism>
<dbReference type="OrthoDB" id="299358at2759"/>